<dbReference type="EMBL" id="JAGSOT010000012">
    <property type="protein sequence ID" value="MBR7795551.1"/>
    <property type="molecule type" value="Genomic_DNA"/>
</dbReference>
<dbReference type="RefSeq" id="WP_051388307.1">
    <property type="nucleotide sequence ID" value="NZ_BAAACY010000122.1"/>
</dbReference>
<dbReference type="Pfam" id="PF07307">
    <property type="entry name" value="HEPPP_synt_1"/>
    <property type="match status" value="1"/>
</dbReference>
<comment type="caution">
    <text evidence="1">The sequence shown here is derived from an EMBL/GenBank/DDBJ whole genome shotgun (WGS) entry which is preliminary data.</text>
</comment>
<dbReference type="InterPro" id="IPR009920">
    <property type="entry name" value="HEPPP_synth_su1"/>
</dbReference>
<proteinExistence type="predicted"/>
<dbReference type="AlphaFoldDB" id="A0A941DUD9"/>
<dbReference type="Proteomes" id="UP000675284">
    <property type="component" value="Unassembled WGS sequence"/>
</dbReference>
<dbReference type="GO" id="GO:0009234">
    <property type="term" value="P:menaquinone biosynthetic process"/>
    <property type="evidence" value="ECO:0007669"/>
    <property type="project" value="InterPro"/>
</dbReference>
<sequence length="262" mass="30211">MNTSGLDVNKLKARIEDELQHTFLETYINKPVIDEEKLRLLNEIINATSLSEYQKERYIVTTMLVQVALDTHDLVPSKTEQDESPAVKLQKQLRVLAGDYYSGLYYLLLAEIDDFDLIHQLATAIKEINEYKMDLYYQEALSFEEYMKLTKRIDALLIVRIAAYLQVPTVEQLAEDWLIVGNIVEDIKRLKNGKSSSLIKNWANGDSDSTLLISYLDKYLQKKICHVNQKVKNLTSNQQLAVHIRKQLTEVFHTKTSIAEKG</sequence>
<name>A0A941DUD9_9BACI</name>
<evidence type="ECO:0000313" key="2">
    <source>
        <dbReference type="Proteomes" id="UP000675284"/>
    </source>
</evidence>
<accession>A0A941DUD9</accession>
<gene>
    <name evidence="1" type="ORF">KCX74_05785</name>
</gene>
<evidence type="ECO:0000313" key="1">
    <source>
        <dbReference type="EMBL" id="MBR7795551.1"/>
    </source>
</evidence>
<organism evidence="1 2">
    <name type="scientific">Virgibacillus salarius</name>
    <dbReference type="NCBI Taxonomy" id="447199"/>
    <lineage>
        <taxon>Bacteria</taxon>
        <taxon>Bacillati</taxon>
        <taxon>Bacillota</taxon>
        <taxon>Bacilli</taxon>
        <taxon>Bacillales</taxon>
        <taxon>Bacillaceae</taxon>
        <taxon>Virgibacillus</taxon>
    </lineage>
</organism>
<dbReference type="Gene3D" id="1.20.120.1450">
    <property type="match status" value="1"/>
</dbReference>
<reference evidence="1" key="1">
    <citation type="submission" date="2021-04" db="EMBL/GenBank/DDBJ databases">
        <title>Isolation and polyphasic classification of algal microorganism.</title>
        <authorList>
            <person name="Wang S."/>
        </authorList>
    </citation>
    <scope>NUCLEOTIDE SEQUENCE</scope>
    <source>
        <strain evidence="1">720a</strain>
    </source>
</reference>
<keyword evidence="2" id="KW-1185">Reference proteome</keyword>
<protein>
    <submittedName>
        <fullName evidence="1">Heptaprenyl diphosphate synthase component 1</fullName>
    </submittedName>
</protein>